<dbReference type="GO" id="GO:0003677">
    <property type="term" value="F:DNA binding"/>
    <property type="evidence" value="ECO:0007669"/>
    <property type="project" value="InterPro"/>
</dbReference>
<dbReference type="GO" id="GO:0006352">
    <property type="term" value="P:DNA-templated transcription initiation"/>
    <property type="evidence" value="ECO:0007669"/>
    <property type="project" value="InterPro"/>
</dbReference>
<dbReference type="Pfam" id="PF08281">
    <property type="entry name" value="Sigma70_r4_2"/>
    <property type="match status" value="1"/>
</dbReference>
<keyword evidence="2" id="KW-0805">Transcription regulation</keyword>
<dbReference type="OrthoDB" id="679904at2"/>
<evidence type="ECO:0000259" key="6">
    <source>
        <dbReference type="Pfam" id="PF08281"/>
    </source>
</evidence>
<dbReference type="EMBL" id="QEAS01000004">
    <property type="protein sequence ID" value="PWG81495.1"/>
    <property type="molecule type" value="Genomic_DNA"/>
</dbReference>
<name>A0A2U2PJB9_9SPHI</name>
<dbReference type="Gene3D" id="1.10.1740.10">
    <property type="match status" value="1"/>
</dbReference>
<evidence type="ECO:0000256" key="1">
    <source>
        <dbReference type="ARBA" id="ARBA00010641"/>
    </source>
</evidence>
<dbReference type="NCBIfam" id="TIGR02937">
    <property type="entry name" value="sigma70-ECF"/>
    <property type="match status" value="1"/>
</dbReference>
<dbReference type="PANTHER" id="PTHR43133">
    <property type="entry name" value="RNA POLYMERASE ECF-TYPE SIGMA FACTO"/>
    <property type="match status" value="1"/>
</dbReference>
<dbReference type="Pfam" id="PF04542">
    <property type="entry name" value="Sigma70_r2"/>
    <property type="match status" value="1"/>
</dbReference>
<proteinExistence type="inferred from homology"/>
<dbReference type="InterPro" id="IPR007627">
    <property type="entry name" value="RNA_pol_sigma70_r2"/>
</dbReference>
<dbReference type="InterPro" id="IPR013249">
    <property type="entry name" value="RNA_pol_sigma70_r4_t2"/>
</dbReference>
<keyword evidence="3" id="KW-0731">Sigma factor</keyword>
<protein>
    <submittedName>
        <fullName evidence="7">RNA polymerase subunit sigma-24</fullName>
    </submittedName>
</protein>
<dbReference type="AlphaFoldDB" id="A0A2U2PJB9"/>
<evidence type="ECO:0000313" key="7">
    <source>
        <dbReference type="EMBL" id="PWG81495.1"/>
    </source>
</evidence>
<evidence type="ECO:0000313" key="8">
    <source>
        <dbReference type="Proteomes" id="UP000245647"/>
    </source>
</evidence>
<reference evidence="7 8" key="1">
    <citation type="submission" date="2018-04" db="EMBL/GenBank/DDBJ databases">
        <title>Pedobacter chongqingensis sp. nov., isolated from a rottenly hemp rope.</title>
        <authorList>
            <person name="Cai Y."/>
        </authorList>
    </citation>
    <scope>NUCLEOTIDE SEQUENCE [LARGE SCALE GENOMIC DNA]</scope>
    <source>
        <strain evidence="7 8">FJ4-8</strain>
    </source>
</reference>
<feature type="domain" description="RNA polymerase sigma-70 region 2" evidence="5">
    <location>
        <begin position="29"/>
        <end position="93"/>
    </location>
</feature>
<evidence type="ECO:0000259" key="5">
    <source>
        <dbReference type="Pfam" id="PF04542"/>
    </source>
</evidence>
<accession>A0A2U2PJB9</accession>
<dbReference type="SUPFAM" id="SSF88659">
    <property type="entry name" value="Sigma3 and sigma4 domains of RNA polymerase sigma factors"/>
    <property type="match status" value="1"/>
</dbReference>
<gene>
    <name evidence="7" type="ORF">DDR33_06600</name>
</gene>
<comment type="similarity">
    <text evidence="1">Belongs to the sigma-70 factor family. ECF subfamily.</text>
</comment>
<evidence type="ECO:0000256" key="2">
    <source>
        <dbReference type="ARBA" id="ARBA00023015"/>
    </source>
</evidence>
<dbReference type="Gene3D" id="1.10.10.10">
    <property type="entry name" value="Winged helix-like DNA-binding domain superfamily/Winged helix DNA-binding domain"/>
    <property type="match status" value="1"/>
</dbReference>
<dbReference type="GO" id="GO:0016987">
    <property type="term" value="F:sigma factor activity"/>
    <property type="evidence" value="ECO:0007669"/>
    <property type="project" value="UniProtKB-KW"/>
</dbReference>
<keyword evidence="4" id="KW-0804">Transcription</keyword>
<dbReference type="PANTHER" id="PTHR43133:SF46">
    <property type="entry name" value="RNA POLYMERASE SIGMA-70 FACTOR ECF SUBFAMILY"/>
    <property type="match status" value="1"/>
</dbReference>
<feature type="domain" description="RNA polymerase sigma factor 70 region 4 type 2" evidence="6">
    <location>
        <begin position="126"/>
        <end position="169"/>
    </location>
</feature>
<sequence length="200" mass="22400">MVLTVNEANQDEILAGLKTSSEKAFECIVNSFTKDLLQQAMKLTRDSDTAKDLVQDVFAGIWEKREQLTVGTSLAGYLHTTLKNKFLRHVSRASLHEQAIAHLLTRMDDIQNGILDTLAANDLQTSLSEIIGQLPPAMQNIFILRNEDYSLREIAAALGLAEQTVRSYHSELNRRIRAALISRHPDISHSLLLLVLSRLI</sequence>
<dbReference type="InterPro" id="IPR013325">
    <property type="entry name" value="RNA_pol_sigma_r2"/>
</dbReference>
<dbReference type="SUPFAM" id="SSF88946">
    <property type="entry name" value="Sigma2 domain of RNA polymerase sigma factors"/>
    <property type="match status" value="1"/>
</dbReference>
<dbReference type="Proteomes" id="UP000245647">
    <property type="component" value="Unassembled WGS sequence"/>
</dbReference>
<organism evidence="7 8">
    <name type="scientific">Pararcticibacter amylolyticus</name>
    <dbReference type="NCBI Taxonomy" id="2173175"/>
    <lineage>
        <taxon>Bacteria</taxon>
        <taxon>Pseudomonadati</taxon>
        <taxon>Bacteroidota</taxon>
        <taxon>Sphingobacteriia</taxon>
        <taxon>Sphingobacteriales</taxon>
        <taxon>Sphingobacteriaceae</taxon>
        <taxon>Pararcticibacter</taxon>
    </lineage>
</organism>
<evidence type="ECO:0000256" key="3">
    <source>
        <dbReference type="ARBA" id="ARBA00023082"/>
    </source>
</evidence>
<comment type="caution">
    <text evidence="7">The sequence shown here is derived from an EMBL/GenBank/DDBJ whole genome shotgun (WGS) entry which is preliminary data.</text>
</comment>
<dbReference type="InterPro" id="IPR013324">
    <property type="entry name" value="RNA_pol_sigma_r3/r4-like"/>
</dbReference>
<dbReference type="InterPro" id="IPR014284">
    <property type="entry name" value="RNA_pol_sigma-70_dom"/>
</dbReference>
<dbReference type="RefSeq" id="WP_109414979.1">
    <property type="nucleotide sequence ID" value="NZ_QEAS01000004.1"/>
</dbReference>
<dbReference type="InterPro" id="IPR039425">
    <property type="entry name" value="RNA_pol_sigma-70-like"/>
</dbReference>
<evidence type="ECO:0000256" key="4">
    <source>
        <dbReference type="ARBA" id="ARBA00023163"/>
    </source>
</evidence>
<dbReference type="InterPro" id="IPR036388">
    <property type="entry name" value="WH-like_DNA-bd_sf"/>
</dbReference>
<keyword evidence="8" id="KW-1185">Reference proteome</keyword>